<proteinExistence type="inferred from homology"/>
<dbReference type="GO" id="GO:0003723">
    <property type="term" value="F:RNA binding"/>
    <property type="evidence" value="ECO:0007669"/>
    <property type="project" value="UniProtKB-UniRule"/>
</dbReference>
<dbReference type="PROSITE" id="PS51194">
    <property type="entry name" value="HELICASE_CTER"/>
    <property type="match status" value="1"/>
</dbReference>
<evidence type="ECO:0000256" key="15">
    <source>
        <dbReference type="PROSITE-ProRule" id="PRU00657"/>
    </source>
</evidence>
<dbReference type="SUPFAM" id="SSF69065">
    <property type="entry name" value="RNase III domain-like"/>
    <property type="match status" value="2"/>
</dbReference>
<dbReference type="InterPro" id="IPR000999">
    <property type="entry name" value="RNase_III_dom"/>
</dbReference>
<dbReference type="SMART" id="SM00535">
    <property type="entry name" value="RIBOc"/>
    <property type="match status" value="2"/>
</dbReference>
<comment type="function">
    <text evidence="14">Dicer-like endonuclease involved in cleaving double-stranded RNA in the RNA interference (RNAi) pathway. Produces 21 to 25 bp dsRNAs (siRNAs) which target the selective destruction of homologous RNAs leading to sequence-specific suppression of gene expression, called post-transcriptional gene silencing (PTGS). Part of a broad host defense response against viral infection and transposons.</text>
</comment>
<feature type="domain" description="Dicer dsRNA-binding fold" evidence="19">
    <location>
        <begin position="552"/>
        <end position="649"/>
    </location>
</feature>
<feature type="domain" description="Helicase ATP-binding" evidence="17">
    <location>
        <begin position="21"/>
        <end position="198"/>
    </location>
</feature>
<dbReference type="PROSITE" id="PS50142">
    <property type="entry name" value="RNASE_3_2"/>
    <property type="match status" value="2"/>
</dbReference>
<dbReference type="PROSITE" id="PS51192">
    <property type="entry name" value="HELICASE_ATP_BIND_1"/>
    <property type="match status" value="1"/>
</dbReference>
<keyword evidence="6" id="KW-0547">Nucleotide-binding</keyword>
<keyword evidence="8" id="KW-0347">Helicase</keyword>
<evidence type="ECO:0000313" key="20">
    <source>
        <dbReference type="EMBL" id="KAH7367227.1"/>
    </source>
</evidence>
<evidence type="ECO:0000256" key="11">
    <source>
        <dbReference type="ARBA" id="ARBA00022884"/>
    </source>
</evidence>
<protein>
    <submittedName>
        <fullName evidence="20">RNase3 domain-containing protein</fullName>
    </submittedName>
</protein>
<dbReference type="InterPro" id="IPR005034">
    <property type="entry name" value="Dicer_dimerisation"/>
</dbReference>
<dbReference type="PROSITE" id="PS51327">
    <property type="entry name" value="DICER_DSRBF"/>
    <property type="match status" value="1"/>
</dbReference>
<dbReference type="Proteomes" id="UP000813385">
    <property type="component" value="Unassembled WGS sequence"/>
</dbReference>
<keyword evidence="7" id="KW-0378">Hydrolase</keyword>
<gene>
    <name evidence="20" type="ORF">B0T11DRAFT_51600</name>
</gene>
<evidence type="ECO:0000256" key="6">
    <source>
        <dbReference type="ARBA" id="ARBA00022741"/>
    </source>
</evidence>
<dbReference type="GO" id="GO:0005737">
    <property type="term" value="C:cytoplasm"/>
    <property type="evidence" value="ECO:0007669"/>
    <property type="project" value="TreeGrafter"/>
</dbReference>
<evidence type="ECO:0000256" key="13">
    <source>
        <dbReference type="ARBA" id="ARBA00023211"/>
    </source>
</evidence>
<reference evidence="20" key="1">
    <citation type="journal article" date="2021" name="Nat. Commun.">
        <title>Genetic determinants of endophytism in the Arabidopsis root mycobiome.</title>
        <authorList>
            <person name="Mesny F."/>
            <person name="Miyauchi S."/>
            <person name="Thiergart T."/>
            <person name="Pickel B."/>
            <person name="Atanasova L."/>
            <person name="Karlsson M."/>
            <person name="Huettel B."/>
            <person name="Barry K.W."/>
            <person name="Haridas S."/>
            <person name="Chen C."/>
            <person name="Bauer D."/>
            <person name="Andreopoulos W."/>
            <person name="Pangilinan J."/>
            <person name="LaButti K."/>
            <person name="Riley R."/>
            <person name="Lipzen A."/>
            <person name="Clum A."/>
            <person name="Drula E."/>
            <person name="Henrissat B."/>
            <person name="Kohler A."/>
            <person name="Grigoriev I.V."/>
            <person name="Martin F.M."/>
            <person name="Hacquard S."/>
        </authorList>
    </citation>
    <scope>NUCLEOTIDE SEQUENCE</scope>
    <source>
        <strain evidence="20">MPI-CAGE-AT-0016</strain>
    </source>
</reference>
<dbReference type="SMART" id="SM00490">
    <property type="entry name" value="HELICc"/>
    <property type="match status" value="1"/>
</dbReference>
<dbReference type="PANTHER" id="PTHR14950">
    <property type="entry name" value="DICER-RELATED"/>
    <property type="match status" value="1"/>
</dbReference>
<keyword evidence="10" id="KW-0460">Magnesium</keyword>
<evidence type="ECO:0000256" key="10">
    <source>
        <dbReference type="ARBA" id="ARBA00022842"/>
    </source>
</evidence>
<dbReference type="SMART" id="SM00487">
    <property type="entry name" value="DEXDc"/>
    <property type="match status" value="1"/>
</dbReference>
<evidence type="ECO:0000256" key="8">
    <source>
        <dbReference type="ARBA" id="ARBA00022806"/>
    </source>
</evidence>
<dbReference type="GO" id="GO:0046872">
    <property type="term" value="F:metal ion binding"/>
    <property type="evidence" value="ECO:0007669"/>
    <property type="project" value="UniProtKB-KW"/>
</dbReference>
<evidence type="ECO:0000256" key="7">
    <source>
        <dbReference type="ARBA" id="ARBA00022801"/>
    </source>
</evidence>
<dbReference type="FunFam" id="1.10.1520.10:FF:000032">
    <property type="entry name" value="Dicer-like protein 2"/>
    <property type="match status" value="1"/>
</dbReference>
<dbReference type="Gene3D" id="3.40.50.300">
    <property type="entry name" value="P-loop containing nucleotide triphosphate hydrolases"/>
    <property type="match status" value="2"/>
</dbReference>
<dbReference type="Pfam" id="PF00270">
    <property type="entry name" value="DEAD"/>
    <property type="match status" value="1"/>
</dbReference>
<dbReference type="Pfam" id="PF03368">
    <property type="entry name" value="Dicer_dimer"/>
    <property type="match status" value="1"/>
</dbReference>
<feature type="domain" description="RNase III" evidence="16">
    <location>
        <begin position="907"/>
        <end position="1050"/>
    </location>
</feature>
<evidence type="ECO:0000259" key="17">
    <source>
        <dbReference type="PROSITE" id="PS51192"/>
    </source>
</evidence>
<keyword evidence="12" id="KW-0051">Antiviral defense</keyword>
<keyword evidence="9" id="KW-0067">ATP-binding</keyword>
<comment type="cofactor">
    <cofactor evidence="2">
        <name>Mg(2+)</name>
        <dbReference type="ChEBI" id="CHEBI:18420"/>
    </cofactor>
</comment>
<evidence type="ECO:0000256" key="5">
    <source>
        <dbReference type="ARBA" id="ARBA00022737"/>
    </source>
</evidence>
<keyword evidence="3" id="KW-0930">Antiviral protein</keyword>
<keyword evidence="4" id="KW-0479">Metal-binding</keyword>
<evidence type="ECO:0000259" key="18">
    <source>
        <dbReference type="PROSITE" id="PS51194"/>
    </source>
</evidence>
<evidence type="ECO:0000256" key="2">
    <source>
        <dbReference type="ARBA" id="ARBA00001946"/>
    </source>
</evidence>
<dbReference type="InterPro" id="IPR001650">
    <property type="entry name" value="Helicase_C-like"/>
</dbReference>
<comment type="similarity">
    <text evidence="15">Belongs to the helicase family. Dicer subfamily.</text>
</comment>
<keyword evidence="21" id="KW-1185">Reference proteome</keyword>
<dbReference type="SUPFAM" id="SSF52540">
    <property type="entry name" value="P-loop containing nucleoside triphosphate hydrolases"/>
    <property type="match status" value="1"/>
</dbReference>
<dbReference type="GO" id="GO:0051607">
    <property type="term" value="P:defense response to virus"/>
    <property type="evidence" value="ECO:0007669"/>
    <property type="project" value="UniProtKB-KW"/>
</dbReference>
<feature type="domain" description="Helicase C-terminal" evidence="18">
    <location>
        <begin position="364"/>
        <end position="535"/>
    </location>
</feature>
<dbReference type="OrthoDB" id="416741at2759"/>
<dbReference type="GO" id="GO:0005524">
    <property type="term" value="F:ATP binding"/>
    <property type="evidence" value="ECO:0007669"/>
    <property type="project" value="UniProtKB-KW"/>
</dbReference>
<accession>A0A8K0X4W4</accession>
<evidence type="ECO:0000256" key="1">
    <source>
        <dbReference type="ARBA" id="ARBA00001936"/>
    </source>
</evidence>
<dbReference type="InterPro" id="IPR027417">
    <property type="entry name" value="P-loop_NTPase"/>
</dbReference>
<keyword evidence="13" id="KW-0464">Manganese</keyword>
<dbReference type="GO" id="GO:0004525">
    <property type="term" value="F:ribonuclease III activity"/>
    <property type="evidence" value="ECO:0007669"/>
    <property type="project" value="InterPro"/>
</dbReference>
<dbReference type="EMBL" id="JAGPXD010000002">
    <property type="protein sequence ID" value="KAH7367227.1"/>
    <property type="molecule type" value="Genomic_DNA"/>
</dbReference>
<keyword evidence="5" id="KW-0677">Repeat</keyword>
<comment type="caution">
    <text evidence="20">The sequence shown here is derived from an EMBL/GenBank/DDBJ whole genome shotgun (WGS) entry which is preliminary data.</text>
</comment>
<evidence type="ECO:0000259" key="19">
    <source>
        <dbReference type="PROSITE" id="PS51327"/>
    </source>
</evidence>
<organism evidence="20 21">
    <name type="scientific">Plectosphaerella cucumerina</name>
    <dbReference type="NCBI Taxonomy" id="40658"/>
    <lineage>
        <taxon>Eukaryota</taxon>
        <taxon>Fungi</taxon>
        <taxon>Dikarya</taxon>
        <taxon>Ascomycota</taxon>
        <taxon>Pezizomycotina</taxon>
        <taxon>Sordariomycetes</taxon>
        <taxon>Hypocreomycetidae</taxon>
        <taxon>Glomerellales</taxon>
        <taxon>Plectosphaerellaceae</taxon>
        <taxon>Plectosphaerella</taxon>
    </lineage>
</organism>
<evidence type="ECO:0000256" key="12">
    <source>
        <dbReference type="ARBA" id="ARBA00023118"/>
    </source>
</evidence>
<evidence type="ECO:0000313" key="21">
    <source>
        <dbReference type="Proteomes" id="UP000813385"/>
    </source>
</evidence>
<dbReference type="Pfam" id="PF00636">
    <property type="entry name" value="Ribonuclease_3"/>
    <property type="match status" value="2"/>
</dbReference>
<evidence type="ECO:0000256" key="3">
    <source>
        <dbReference type="ARBA" id="ARBA00022721"/>
    </source>
</evidence>
<name>A0A8K0X4W4_9PEZI</name>
<evidence type="ECO:0000256" key="4">
    <source>
        <dbReference type="ARBA" id="ARBA00022723"/>
    </source>
</evidence>
<dbReference type="GO" id="GO:0004386">
    <property type="term" value="F:helicase activity"/>
    <property type="evidence" value="ECO:0007669"/>
    <property type="project" value="UniProtKB-KW"/>
</dbReference>
<comment type="cofactor">
    <cofactor evidence="1">
        <name>Mn(2+)</name>
        <dbReference type="ChEBI" id="CHEBI:29035"/>
    </cofactor>
</comment>
<dbReference type="CDD" id="cd00593">
    <property type="entry name" value="RIBOc"/>
    <property type="match status" value="2"/>
</dbReference>
<dbReference type="InterPro" id="IPR011545">
    <property type="entry name" value="DEAD/DEAH_box_helicase_dom"/>
</dbReference>
<dbReference type="Gene3D" id="1.10.1520.10">
    <property type="entry name" value="Ribonuclease III domain"/>
    <property type="match status" value="2"/>
</dbReference>
<dbReference type="GO" id="GO:0005634">
    <property type="term" value="C:nucleus"/>
    <property type="evidence" value="ECO:0007669"/>
    <property type="project" value="TreeGrafter"/>
</dbReference>
<dbReference type="GO" id="GO:0050688">
    <property type="term" value="P:regulation of defense response to virus"/>
    <property type="evidence" value="ECO:0007669"/>
    <property type="project" value="UniProtKB-KW"/>
</dbReference>
<dbReference type="Gene3D" id="3.30.160.380">
    <property type="entry name" value="Dicer dimerisation domain"/>
    <property type="match status" value="1"/>
</dbReference>
<evidence type="ECO:0000259" key="16">
    <source>
        <dbReference type="PROSITE" id="PS50142"/>
    </source>
</evidence>
<feature type="domain" description="RNase III" evidence="16">
    <location>
        <begin position="1092"/>
        <end position="1276"/>
    </location>
</feature>
<dbReference type="Pfam" id="PF00271">
    <property type="entry name" value="Helicase_C"/>
    <property type="match status" value="1"/>
</dbReference>
<dbReference type="InterPro" id="IPR036389">
    <property type="entry name" value="RNase_III_sf"/>
</dbReference>
<keyword evidence="11 15" id="KW-0694">RNA-binding</keyword>
<sequence length="1368" mass="152872">MATSSGSPTGLLNARAYQHEMFAESLKRNIIVAMDTGSGKTQVAVMRIRAELDRTSADKLVWFIAPTVQLCNQQAEVLNTQIPVQLKLLRGEDSIEAWSNQDIWDAALFNVRIVVSTPQILLDAVTHAFVSMDRLALIVFDEAHNSVKNSSSSKLMREFYHPRKMTGLHVPHIMGMTASPIMNSKIEGLDTLEATLDAVCCSPSIHRSELQAHVKRPNMHQALYRANTSQGTSSYTSLLNAFRSLDIREDPYILQLRTMGTDRSRRELQKALIEHDTYIHRQMVSFCQRSKHLLATLGPWAADLYIWQVVTQFQQLVRTQDRLLGGWKREEKQYLLRILNRVDVKPPDIAALSDRSVTNKVSVLISQLLAAEESAVGIVFVRERPTASILSEIISSHPLTKGRFPKVGVMAGTSQNASRKRDIWDLFSGGNESLDDFRTGNLNLLVSTSVLEEGIDVPSCNLVICFEKPANLKSFIQIRGRARDRDSKLVILLQEGMTGASEWESLEIEMKRQYEDQEREAKRFQTIEESEMPSAEKYFVQRTGAMLDHDSAKAHLEHFCVKMSPGQYVDPRPDYITRPLDDTLLPFLETTVLLPSYIPAQVRRAVSKGQWRAETNSKKDAAFQAYVALHKAGLVNDHLLPLSMGDMVAPPSGGKRPPIVKVNGLLNVWTNVAQAWQNGGDEAWVATVTLKDPQGAVQGEYEMALPLPMSDLPSTPVYFAHDDVWSLDFGHFEPRRRNQVRDHTSVLLALNFRHRQLRDEAQNVVLFASRADTLTIDMVGGAEITSSPNLDCLVRDQAGLRAILEAVLPAKPARDQVQKVWKGYPGHPGFEEAPENVPWIATRKWPRRVDFLHRPGETDHSSGLKTHQYYRAYPAEWFKADTASRSHARFGLLIPSILHHVKVRIIAQTLSTTLLESIAVSDQSLILTAISAGAANEPVKYERLEILGDTVLKLFASLTVAAIHMDWPEGYLTGKKDSLVSNDRLFRAAIHLGLDRFILHKGFTGLKWRPIYVDSVNAQTQGDAEPRDMSTKTIADVVESLIGASYCDGGLPKALSCISTFIPATDLKWQPIEVSRQMMYDNACEMALPTTLVPLESLLGYTFRKKSILVEAITHASCDVTVGTSSGSCLERLEYIGDAILDYIIVSRLYPRDELKHSDVHLLKSATVNGDFLGFMCLEAHIEQEESVIVPGNTSAPTIERSTFSLPLWKFMRHSSANIDVEQKSVAARHTALRETVLSALWNGAFPWTLLARLQIPKFYSDLVEAIIGAIYIDSGDMDVCAAVIGRIGILPILDRLIRDRVHIMHPKEELGHFVDCSTVKYVHEEDRCKILVGERCVVDIPAYATKIITETAAAEMALRILKEARAG</sequence>
<evidence type="ECO:0000256" key="14">
    <source>
        <dbReference type="ARBA" id="ARBA00025403"/>
    </source>
</evidence>
<dbReference type="InterPro" id="IPR038248">
    <property type="entry name" value="Dicer_dimer_sf"/>
</dbReference>
<dbReference type="InterPro" id="IPR014001">
    <property type="entry name" value="Helicase_ATP-bd"/>
</dbReference>
<evidence type="ECO:0000256" key="9">
    <source>
        <dbReference type="ARBA" id="ARBA00022840"/>
    </source>
</evidence>
<dbReference type="GO" id="GO:0030422">
    <property type="term" value="P:siRNA processing"/>
    <property type="evidence" value="ECO:0007669"/>
    <property type="project" value="TreeGrafter"/>
</dbReference>
<dbReference type="PANTHER" id="PTHR14950:SF37">
    <property type="entry name" value="ENDORIBONUCLEASE DICER"/>
    <property type="match status" value="1"/>
</dbReference>